<dbReference type="EMBL" id="JAKRCV010000026">
    <property type="protein sequence ID" value="MCG7322118.1"/>
    <property type="molecule type" value="Genomic_DNA"/>
</dbReference>
<feature type="domain" description="Cytochrome C biogenesis protein transmembrane" evidence="7">
    <location>
        <begin position="5"/>
        <end position="210"/>
    </location>
</feature>
<comment type="similarity">
    <text evidence="2">Belongs to the DsbD family.</text>
</comment>
<dbReference type="RefSeq" id="WP_239264182.1">
    <property type="nucleotide sequence ID" value="NZ_JAKRCV010000026.1"/>
</dbReference>
<feature type="transmembrane region" description="Helical" evidence="6">
    <location>
        <begin position="53"/>
        <end position="77"/>
    </location>
</feature>
<dbReference type="InterPro" id="IPR003834">
    <property type="entry name" value="Cyt_c_assmbl_TM_dom"/>
</dbReference>
<keyword evidence="3 6" id="KW-0812">Transmembrane</keyword>
<name>A0ABS9Q2L4_9MICO</name>
<protein>
    <submittedName>
        <fullName evidence="8">Cytochrome c biogenesis protein CcdA</fullName>
    </submittedName>
</protein>
<keyword evidence="5 6" id="KW-0472">Membrane</keyword>
<evidence type="ECO:0000256" key="3">
    <source>
        <dbReference type="ARBA" id="ARBA00022692"/>
    </source>
</evidence>
<evidence type="ECO:0000259" key="7">
    <source>
        <dbReference type="Pfam" id="PF02683"/>
    </source>
</evidence>
<feature type="transmembrane region" description="Helical" evidence="6">
    <location>
        <begin position="6"/>
        <end position="32"/>
    </location>
</feature>
<reference evidence="8 9" key="1">
    <citation type="submission" date="2022-02" db="EMBL/GenBank/DDBJ databases">
        <title>Uncovering new skin microbiome diversity through culturing and metagenomics.</title>
        <authorList>
            <person name="Conlan S."/>
            <person name="Deming C."/>
            <person name="Nisc Comparative Sequencing Program N."/>
            <person name="Segre J.A."/>
        </authorList>
    </citation>
    <scope>NUCLEOTIDE SEQUENCE [LARGE SCALE GENOMIC DNA]</scope>
    <source>
        <strain evidence="8 9">ACRQZ</strain>
    </source>
</reference>
<comment type="subcellular location">
    <subcellularLocation>
        <location evidence="1">Membrane</location>
        <topology evidence="1">Multi-pass membrane protein</topology>
    </subcellularLocation>
</comment>
<dbReference type="InterPro" id="IPR051790">
    <property type="entry name" value="Cytochrome_c-biogenesis_DsbD"/>
</dbReference>
<dbReference type="Pfam" id="PF02683">
    <property type="entry name" value="DsbD_TM"/>
    <property type="match status" value="1"/>
</dbReference>
<sequence length="239" mass="24476">MDGITIPLALLAGIVAFASPCFLPVVPVFVSYVAGTSPVGGGRARRNAAAQALAFVLGFGVVFIALWCSIGLIGYAVGDHRDALRIIGGAALIVMGLHVARLIEIPVLYREVHAPVGGRPQLPGQQAPTYRRSLLMGLAFGAGWTPCIGPVLGGVLGLATASDSVGRGALLLVAFALGLGIPFVLVAMGATEITARLGWLRKHEMAMSLLSGAMLVLIGFAMVTNIFGKLSGLVPAVGV</sequence>
<comment type="caution">
    <text evidence="8">The sequence shown here is derived from an EMBL/GenBank/DDBJ whole genome shotgun (WGS) entry which is preliminary data.</text>
</comment>
<evidence type="ECO:0000256" key="6">
    <source>
        <dbReference type="SAM" id="Phobius"/>
    </source>
</evidence>
<evidence type="ECO:0000256" key="1">
    <source>
        <dbReference type="ARBA" id="ARBA00004141"/>
    </source>
</evidence>
<evidence type="ECO:0000313" key="9">
    <source>
        <dbReference type="Proteomes" id="UP001521931"/>
    </source>
</evidence>
<dbReference type="Proteomes" id="UP001521931">
    <property type="component" value="Unassembled WGS sequence"/>
</dbReference>
<feature type="transmembrane region" description="Helical" evidence="6">
    <location>
        <begin position="209"/>
        <end position="228"/>
    </location>
</feature>
<evidence type="ECO:0000313" key="8">
    <source>
        <dbReference type="EMBL" id="MCG7322118.1"/>
    </source>
</evidence>
<keyword evidence="9" id="KW-1185">Reference proteome</keyword>
<feature type="transmembrane region" description="Helical" evidence="6">
    <location>
        <begin position="168"/>
        <end position="188"/>
    </location>
</feature>
<proteinExistence type="inferred from homology"/>
<accession>A0ABS9Q2L4</accession>
<feature type="transmembrane region" description="Helical" evidence="6">
    <location>
        <begin position="83"/>
        <end position="103"/>
    </location>
</feature>
<dbReference type="PANTHER" id="PTHR31272:SF4">
    <property type="entry name" value="CYTOCHROME C-TYPE BIOGENESIS PROTEIN HI_1454-RELATED"/>
    <property type="match status" value="1"/>
</dbReference>
<dbReference type="PANTHER" id="PTHR31272">
    <property type="entry name" value="CYTOCHROME C-TYPE BIOGENESIS PROTEIN HI_1454-RELATED"/>
    <property type="match status" value="1"/>
</dbReference>
<keyword evidence="4 6" id="KW-1133">Transmembrane helix</keyword>
<feature type="transmembrane region" description="Helical" evidence="6">
    <location>
        <begin position="134"/>
        <end position="156"/>
    </location>
</feature>
<organism evidence="8 9">
    <name type="scientific">Arsenicicoccus bolidensis</name>
    <dbReference type="NCBI Taxonomy" id="229480"/>
    <lineage>
        <taxon>Bacteria</taxon>
        <taxon>Bacillati</taxon>
        <taxon>Actinomycetota</taxon>
        <taxon>Actinomycetes</taxon>
        <taxon>Micrococcales</taxon>
        <taxon>Intrasporangiaceae</taxon>
        <taxon>Arsenicicoccus</taxon>
    </lineage>
</organism>
<evidence type="ECO:0000256" key="4">
    <source>
        <dbReference type="ARBA" id="ARBA00022989"/>
    </source>
</evidence>
<gene>
    <name evidence="8" type="ORF">MHL29_09495</name>
</gene>
<evidence type="ECO:0000256" key="2">
    <source>
        <dbReference type="ARBA" id="ARBA00006143"/>
    </source>
</evidence>
<evidence type="ECO:0000256" key="5">
    <source>
        <dbReference type="ARBA" id="ARBA00023136"/>
    </source>
</evidence>